<organism evidence="1 2">
    <name type="scientific">Oceanibaculum pacificum</name>
    <dbReference type="NCBI Taxonomy" id="580166"/>
    <lineage>
        <taxon>Bacteria</taxon>
        <taxon>Pseudomonadati</taxon>
        <taxon>Pseudomonadota</taxon>
        <taxon>Alphaproteobacteria</taxon>
        <taxon>Rhodospirillales</taxon>
        <taxon>Oceanibaculaceae</taxon>
        <taxon>Oceanibaculum</taxon>
    </lineage>
</organism>
<dbReference type="Proteomes" id="UP000076400">
    <property type="component" value="Unassembled WGS sequence"/>
</dbReference>
<dbReference type="EMBL" id="LPXN01000134">
    <property type="protein sequence ID" value="KZD04872.1"/>
    <property type="molecule type" value="Genomic_DNA"/>
</dbReference>
<proteinExistence type="predicted"/>
<protein>
    <submittedName>
        <fullName evidence="1">Uncharacterized protein</fullName>
    </submittedName>
</protein>
<evidence type="ECO:0000313" key="1">
    <source>
        <dbReference type="EMBL" id="KZD04872.1"/>
    </source>
</evidence>
<dbReference type="STRING" id="580166.AUP43_12070"/>
<name>A0A154VU75_9PROT</name>
<gene>
    <name evidence="1" type="ORF">AUP43_12070</name>
</gene>
<keyword evidence="2" id="KW-1185">Reference proteome</keyword>
<dbReference type="AlphaFoldDB" id="A0A154VU75"/>
<evidence type="ECO:0000313" key="2">
    <source>
        <dbReference type="Proteomes" id="UP000076400"/>
    </source>
</evidence>
<sequence length="159" mass="17234">MLMESTAPFLELLSHSPEEFDLISFARLADAGSGAPSGERPVRFAFDCDGITYLGGLVVQDGQHYLHLEALIGILPYTKESPDRRGALLRALNEIKKLAPSRLTVDPRQRIRLDAALTLDGPATPARLMATAALFLARLRHSLNGMARLSTPDKSTAPA</sequence>
<comment type="caution">
    <text evidence="1">The sequence shown here is derived from an EMBL/GenBank/DDBJ whole genome shotgun (WGS) entry which is preliminary data.</text>
</comment>
<accession>A0A154VU75</accession>
<reference evidence="1 2" key="1">
    <citation type="submission" date="2015-12" db="EMBL/GenBank/DDBJ databases">
        <title>Genome sequence of Oceanibaculum pacificum MCCC 1A02656.</title>
        <authorList>
            <person name="Lu L."/>
            <person name="Lai Q."/>
            <person name="Shao Z."/>
            <person name="Qian P."/>
        </authorList>
    </citation>
    <scope>NUCLEOTIDE SEQUENCE [LARGE SCALE GENOMIC DNA]</scope>
    <source>
        <strain evidence="1 2">MCCC 1A02656</strain>
    </source>
</reference>